<dbReference type="Pfam" id="PF07727">
    <property type="entry name" value="RVT_2"/>
    <property type="match status" value="1"/>
</dbReference>
<dbReference type="Gramene" id="C.cajan_17024.t">
    <property type="protein sequence ID" value="C.cajan_17024.t"/>
    <property type="gene ID" value="C.cajan_17024"/>
</dbReference>
<organism evidence="2 3">
    <name type="scientific">Cajanus cajan</name>
    <name type="common">Pigeon pea</name>
    <name type="synonym">Cajanus indicus</name>
    <dbReference type="NCBI Taxonomy" id="3821"/>
    <lineage>
        <taxon>Eukaryota</taxon>
        <taxon>Viridiplantae</taxon>
        <taxon>Streptophyta</taxon>
        <taxon>Embryophyta</taxon>
        <taxon>Tracheophyta</taxon>
        <taxon>Spermatophyta</taxon>
        <taxon>Magnoliopsida</taxon>
        <taxon>eudicotyledons</taxon>
        <taxon>Gunneridae</taxon>
        <taxon>Pentapetalae</taxon>
        <taxon>rosids</taxon>
        <taxon>fabids</taxon>
        <taxon>Fabales</taxon>
        <taxon>Fabaceae</taxon>
        <taxon>Papilionoideae</taxon>
        <taxon>50 kb inversion clade</taxon>
        <taxon>NPAAA clade</taxon>
        <taxon>indigoferoid/millettioid clade</taxon>
        <taxon>Phaseoleae</taxon>
        <taxon>Cajanus</taxon>
    </lineage>
</organism>
<dbReference type="EMBL" id="CM003610">
    <property type="protein sequence ID" value="KYP62968.1"/>
    <property type="molecule type" value="Genomic_DNA"/>
</dbReference>
<sequence length="213" mass="24034">MQDEITTLETNHNWFLTDLPSDKTTIGCRWVYKIKYNADGSIERYKARLVVKGYTQLEGVDFLDTFSLVAKLTTVRLLLALVTYLTTTRPDIAFAVQHLSQFVSSPTTAHHQATFRVLRYLKGTPGLGVFLSAHSSLQLKAFSDFDWAGCVDSRRSITGFSVYLGSSLISWHSKKKTTVSKSSSEAEYRALASTTCELQWITYLLEDLRVPFV</sequence>
<evidence type="ECO:0000313" key="2">
    <source>
        <dbReference type="EMBL" id="KYP62968.1"/>
    </source>
</evidence>
<dbReference type="AlphaFoldDB" id="A0A151T7D0"/>
<dbReference type="PANTHER" id="PTHR11439:SF498">
    <property type="entry name" value="DNAK FAMILY PROTEIN"/>
    <property type="match status" value="1"/>
</dbReference>
<evidence type="ECO:0000313" key="3">
    <source>
        <dbReference type="Proteomes" id="UP000075243"/>
    </source>
</evidence>
<dbReference type="PANTHER" id="PTHR11439">
    <property type="entry name" value="GAG-POL-RELATED RETROTRANSPOSON"/>
    <property type="match status" value="1"/>
</dbReference>
<feature type="domain" description="Reverse transcriptase Ty1/copia-type" evidence="1">
    <location>
        <begin position="11"/>
        <end position="82"/>
    </location>
</feature>
<dbReference type="InterPro" id="IPR043502">
    <property type="entry name" value="DNA/RNA_pol_sf"/>
</dbReference>
<dbReference type="SUPFAM" id="SSF56672">
    <property type="entry name" value="DNA/RNA polymerases"/>
    <property type="match status" value="1"/>
</dbReference>
<proteinExistence type="predicted"/>
<accession>A0A151T7D0</accession>
<protein>
    <recommendedName>
        <fullName evidence="1">Reverse transcriptase Ty1/copia-type domain-containing protein</fullName>
    </recommendedName>
</protein>
<dbReference type="InterPro" id="IPR013103">
    <property type="entry name" value="RVT_2"/>
</dbReference>
<reference evidence="2 3" key="1">
    <citation type="journal article" date="2012" name="Nat. Biotechnol.">
        <title>Draft genome sequence of pigeonpea (Cajanus cajan), an orphan legume crop of resource-poor farmers.</title>
        <authorList>
            <person name="Varshney R.K."/>
            <person name="Chen W."/>
            <person name="Li Y."/>
            <person name="Bharti A.K."/>
            <person name="Saxena R.K."/>
            <person name="Schlueter J.A."/>
            <person name="Donoghue M.T."/>
            <person name="Azam S."/>
            <person name="Fan G."/>
            <person name="Whaley A.M."/>
            <person name="Farmer A.D."/>
            <person name="Sheridan J."/>
            <person name="Iwata A."/>
            <person name="Tuteja R."/>
            <person name="Penmetsa R.V."/>
            <person name="Wu W."/>
            <person name="Upadhyaya H.D."/>
            <person name="Yang S.P."/>
            <person name="Shah T."/>
            <person name="Saxena K.B."/>
            <person name="Michael T."/>
            <person name="McCombie W.R."/>
            <person name="Yang B."/>
            <person name="Zhang G."/>
            <person name="Yang H."/>
            <person name="Wang J."/>
            <person name="Spillane C."/>
            <person name="Cook D.R."/>
            <person name="May G.D."/>
            <person name="Xu X."/>
            <person name="Jackson S.A."/>
        </authorList>
    </citation>
    <scope>NUCLEOTIDE SEQUENCE [LARGE SCALE GENOMIC DNA]</scope>
    <source>
        <strain evidence="3">cv. Asha</strain>
    </source>
</reference>
<gene>
    <name evidence="2" type="ORF">KK1_017529</name>
</gene>
<dbReference type="OMA" id="PEYCAMA"/>
<dbReference type="CDD" id="cd09272">
    <property type="entry name" value="RNase_HI_RT_Ty1"/>
    <property type="match status" value="1"/>
</dbReference>
<name>A0A151T7D0_CAJCA</name>
<evidence type="ECO:0000259" key="1">
    <source>
        <dbReference type="Pfam" id="PF07727"/>
    </source>
</evidence>
<keyword evidence="3" id="KW-1185">Reference proteome</keyword>
<dbReference type="Proteomes" id="UP000075243">
    <property type="component" value="Chromosome 8"/>
</dbReference>